<evidence type="ECO:0000256" key="2">
    <source>
        <dbReference type="SAM" id="SignalP"/>
    </source>
</evidence>
<dbReference type="RefSeq" id="WP_177218235.1">
    <property type="nucleotide sequence ID" value="NZ_FOYQ01000001.1"/>
</dbReference>
<feature type="signal peptide" evidence="2">
    <location>
        <begin position="1"/>
        <end position="22"/>
    </location>
</feature>
<protein>
    <submittedName>
        <fullName evidence="3">Uncharacterized protein</fullName>
    </submittedName>
</protein>
<proteinExistence type="predicted"/>
<evidence type="ECO:0000313" key="3">
    <source>
        <dbReference type="EMBL" id="SFR31350.1"/>
    </source>
</evidence>
<feature type="chain" id="PRO_5011578828" evidence="2">
    <location>
        <begin position="23"/>
        <end position="75"/>
    </location>
</feature>
<feature type="region of interest" description="Disordered" evidence="1">
    <location>
        <begin position="52"/>
        <end position="75"/>
    </location>
</feature>
<gene>
    <name evidence="3" type="ORF">SAMN04490243_0177</name>
</gene>
<sequence length="75" mass="8153">MKDLRKTLLLLTVLVFSALSLANCRETEKSNAEEMIEEVEDGVEDVGDEVEDAADGVEDGLEDAGDEVEDAVDDH</sequence>
<dbReference type="Proteomes" id="UP000199534">
    <property type="component" value="Unassembled WGS sequence"/>
</dbReference>
<keyword evidence="2" id="KW-0732">Signal</keyword>
<evidence type="ECO:0000313" key="4">
    <source>
        <dbReference type="Proteomes" id="UP000199534"/>
    </source>
</evidence>
<dbReference type="AlphaFoldDB" id="A0A1I6FN37"/>
<evidence type="ECO:0000256" key="1">
    <source>
        <dbReference type="SAM" id="MobiDB-lite"/>
    </source>
</evidence>
<keyword evidence="4" id="KW-1185">Reference proteome</keyword>
<reference evidence="3 4" key="1">
    <citation type="submission" date="2016-10" db="EMBL/GenBank/DDBJ databases">
        <authorList>
            <person name="de Groot N.N."/>
        </authorList>
    </citation>
    <scope>NUCLEOTIDE SEQUENCE [LARGE SCALE GENOMIC DNA]</scope>
    <source>
        <strain evidence="3 4">DSM 21019</strain>
    </source>
</reference>
<name>A0A1I6FN37_9FLAO</name>
<dbReference type="STRING" id="400055.SAMN04490243_0177"/>
<accession>A0A1I6FN37</accession>
<dbReference type="Gene3D" id="1.20.120.20">
    <property type="entry name" value="Apolipoprotein"/>
    <property type="match status" value="1"/>
</dbReference>
<dbReference type="EMBL" id="FOYQ01000001">
    <property type="protein sequence ID" value="SFR31350.1"/>
    <property type="molecule type" value="Genomic_DNA"/>
</dbReference>
<organism evidence="3 4">
    <name type="scientific">Robiginitalea myxolifaciens</name>
    <dbReference type="NCBI Taxonomy" id="400055"/>
    <lineage>
        <taxon>Bacteria</taxon>
        <taxon>Pseudomonadati</taxon>
        <taxon>Bacteroidota</taxon>
        <taxon>Flavobacteriia</taxon>
        <taxon>Flavobacteriales</taxon>
        <taxon>Flavobacteriaceae</taxon>
        <taxon>Robiginitalea</taxon>
    </lineage>
</organism>